<dbReference type="AlphaFoldDB" id="A0A0S4XPC1"/>
<dbReference type="Pfam" id="PF05661">
    <property type="entry name" value="DUF808"/>
    <property type="match status" value="1"/>
</dbReference>
<dbReference type="PANTHER" id="PTHR30503:SF3">
    <property type="entry name" value="INNER MEMBRANE PROTEIN YEDI"/>
    <property type="match status" value="1"/>
</dbReference>
<evidence type="ECO:0000256" key="1">
    <source>
        <dbReference type="SAM" id="Phobius"/>
    </source>
</evidence>
<feature type="transmembrane region" description="Helical" evidence="1">
    <location>
        <begin position="175"/>
        <end position="205"/>
    </location>
</feature>
<protein>
    <recommendedName>
        <fullName evidence="3">DUF808 domain-containing protein</fullName>
    </recommendedName>
</protein>
<dbReference type="GO" id="GO:0005886">
    <property type="term" value="C:plasma membrane"/>
    <property type="evidence" value="ECO:0007669"/>
    <property type="project" value="TreeGrafter"/>
</dbReference>
<dbReference type="InterPro" id="IPR008526">
    <property type="entry name" value="YedI"/>
</dbReference>
<keyword evidence="1" id="KW-0472">Membrane</keyword>
<proteinExistence type="predicted"/>
<feature type="transmembrane region" description="Helical" evidence="1">
    <location>
        <begin position="83"/>
        <end position="105"/>
    </location>
</feature>
<evidence type="ECO:0008006" key="3">
    <source>
        <dbReference type="Google" id="ProtNLM"/>
    </source>
</evidence>
<dbReference type="PANTHER" id="PTHR30503">
    <property type="entry name" value="INNER MEMBRANE PROTEIN YEDI"/>
    <property type="match status" value="1"/>
</dbReference>
<evidence type="ECO:0000313" key="2">
    <source>
        <dbReference type="EMBL" id="CUV66170.1"/>
    </source>
</evidence>
<name>A0A0S4XPC1_9BACT</name>
<dbReference type="EMBL" id="FAXN01000068">
    <property type="protein sequence ID" value="CUV66170.1"/>
    <property type="molecule type" value="Genomic_DNA"/>
</dbReference>
<keyword evidence="1" id="KW-0812">Transmembrane</keyword>
<gene>
    <name evidence="2" type="ORF">BN3087_650003</name>
</gene>
<reference evidence="2" key="1">
    <citation type="submission" date="2015-11" db="EMBL/GenBank/DDBJ databases">
        <authorList>
            <person name="Zhang Y."/>
            <person name="Guo Z."/>
        </authorList>
    </citation>
    <scope>NUCLEOTIDE SEQUENCE</scope>
    <source>
        <strain evidence="2">BN30871</strain>
    </source>
</reference>
<accession>A0A0S4XPC1</accession>
<keyword evidence="1" id="KW-1133">Transmembrane helix</keyword>
<organism evidence="2">
    <name type="scientific">Sulfurovum sp. enrichment culture clone C5</name>
    <dbReference type="NCBI Taxonomy" id="497650"/>
    <lineage>
        <taxon>Bacteria</taxon>
        <taxon>Pseudomonadati</taxon>
        <taxon>Campylobacterota</taxon>
        <taxon>Epsilonproteobacteria</taxon>
        <taxon>Campylobacterales</taxon>
        <taxon>Sulfurovaceae</taxon>
        <taxon>Sulfurovum</taxon>
        <taxon>environmental samples</taxon>
    </lineage>
</organism>
<feature type="transmembrane region" description="Helical" evidence="1">
    <location>
        <begin position="126"/>
        <end position="155"/>
    </location>
</feature>
<sequence>MKPILILGGLYLAYEGVESVLEKFFHHKEEHSVDETIKELNTEKFEELKIKSAIKTDFILSLEIMVLALSLLGKAILSIKIATLVLVAIITTVAVYGLVAIIIKLDDIGFYLQSKTNATANKIGDTLVAIVPPLIKSISVIGTVAMLAVGGGIVAHQTGVLHSIEHFIEHYLNSISFLVIFLIDIVFGFIVGYLTVLTMPILVWIKKKVKRIVTLS</sequence>